<organism evidence="6 7">
    <name type="scientific">Oxynema aestuarii AP17</name>
    <dbReference type="NCBI Taxonomy" id="2064643"/>
    <lineage>
        <taxon>Bacteria</taxon>
        <taxon>Bacillati</taxon>
        <taxon>Cyanobacteriota</taxon>
        <taxon>Cyanophyceae</taxon>
        <taxon>Oscillatoriophycideae</taxon>
        <taxon>Oscillatoriales</taxon>
        <taxon>Oscillatoriaceae</taxon>
        <taxon>Oxynema</taxon>
        <taxon>Oxynema aestuarii</taxon>
    </lineage>
</organism>
<evidence type="ECO:0000256" key="4">
    <source>
        <dbReference type="ARBA" id="ARBA00023172"/>
    </source>
</evidence>
<dbReference type="InterPro" id="IPR009057">
    <property type="entry name" value="Homeodomain-like_sf"/>
</dbReference>
<dbReference type="AlphaFoldDB" id="A0A6H1U2R4"/>
<dbReference type="KEGG" id="oxy:HCG48_16095"/>
<evidence type="ECO:0000256" key="2">
    <source>
        <dbReference type="ARBA" id="ARBA00008841"/>
    </source>
</evidence>
<gene>
    <name evidence="5" type="ORF">HCG48_07510</name>
    <name evidence="6" type="ORF">HCG48_16095</name>
</gene>
<sequence>MNCPYCASDHIVKNGHRNGKQSYLCRDCRRQFRDNPHQGYTPEVKALCVSMSLNGMGFRAIERVSGINHNSVINWVRQAAAAIPEENYEIPETAQLDELETFVGQKKKIWLWTVVNTKQPGILKFVVGDHALETFKPLWEMVMGWACFLYITDGYPVYPCVIEEADHLVSKTAMTRVEGENCRLRHYLARLHRKTLCYSKSVEMLTTSVRLLIYYLKHHQIPAFT</sequence>
<evidence type="ECO:0000313" key="6">
    <source>
        <dbReference type="EMBL" id="QIZ71909.1"/>
    </source>
</evidence>
<dbReference type="GO" id="GO:0004803">
    <property type="term" value="F:transposase activity"/>
    <property type="evidence" value="ECO:0007669"/>
    <property type="project" value="InterPro"/>
</dbReference>
<dbReference type="EMBL" id="CP051167">
    <property type="protein sequence ID" value="QIZ71909.1"/>
    <property type="molecule type" value="Genomic_DNA"/>
</dbReference>
<dbReference type="EMBL" id="CP051167">
    <property type="protein sequence ID" value="QIZ70444.1"/>
    <property type="molecule type" value="Genomic_DNA"/>
</dbReference>
<dbReference type="GO" id="GO:0003677">
    <property type="term" value="F:DNA binding"/>
    <property type="evidence" value="ECO:0007669"/>
    <property type="project" value="InterPro"/>
</dbReference>
<protein>
    <submittedName>
        <fullName evidence="6">IS1 family transposase</fullName>
    </submittedName>
</protein>
<dbReference type="Proteomes" id="UP000500857">
    <property type="component" value="Chromosome"/>
</dbReference>
<dbReference type="KEGG" id="oxy:HCG48_07510"/>
<proteinExistence type="inferred from homology"/>
<dbReference type="GO" id="GO:0006313">
    <property type="term" value="P:DNA transposition"/>
    <property type="evidence" value="ECO:0007669"/>
    <property type="project" value="InterPro"/>
</dbReference>
<dbReference type="InterPro" id="IPR005063">
    <property type="entry name" value="Transposase_27"/>
</dbReference>
<keyword evidence="4" id="KW-0233">DNA recombination</keyword>
<dbReference type="SUPFAM" id="SSF46689">
    <property type="entry name" value="Homeodomain-like"/>
    <property type="match status" value="1"/>
</dbReference>
<reference evidence="6 7" key="1">
    <citation type="submission" date="2020-04" db="EMBL/GenBank/DDBJ databases">
        <authorList>
            <person name="Basu S."/>
            <person name="Maruthanayagam V."/>
            <person name="Chakraborty S."/>
            <person name="Pramanik A."/>
            <person name="Mukherjee J."/>
            <person name="Brink B."/>
        </authorList>
    </citation>
    <scope>NUCLEOTIDE SEQUENCE [LARGE SCALE GENOMIC DNA]</scope>
    <source>
        <strain evidence="6 7">AP17</strain>
    </source>
</reference>
<dbReference type="PANTHER" id="PTHR33293">
    <property type="entry name" value="INSERTION ELEMENT IS1 1 PROTEIN INSB-RELATED"/>
    <property type="match status" value="1"/>
</dbReference>
<evidence type="ECO:0000256" key="1">
    <source>
        <dbReference type="ARBA" id="ARBA00004091"/>
    </source>
</evidence>
<dbReference type="NCBIfam" id="NF033558">
    <property type="entry name" value="transpos_IS1"/>
    <property type="match status" value="1"/>
</dbReference>
<evidence type="ECO:0000313" key="5">
    <source>
        <dbReference type="EMBL" id="QIZ70444.1"/>
    </source>
</evidence>
<dbReference type="InterPro" id="IPR051354">
    <property type="entry name" value="Transposase_27_IS1"/>
</dbReference>
<dbReference type="Pfam" id="PF03400">
    <property type="entry name" value="DDE_Tnp_IS1"/>
    <property type="match status" value="1"/>
</dbReference>
<dbReference type="PANTHER" id="PTHR33293:SF1">
    <property type="entry name" value="INSERTION ELEMENT IS1 1 PROTEIN INSB-RELATED"/>
    <property type="match status" value="1"/>
</dbReference>
<name>A0A6H1U2R4_9CYAN</name>
<evidence type="ECO:0000313" key="7">
    <source>
        <dbReference type="Proteomes" id="UP000500857"/>
    </source>
</evidence>
<keyword evidence="7" id="KW-1185">Reference proteome</keyword>
<evidence type="ECO:0000256" key="3">
    <source>
        <dbReference type="ARBA" id="ARBA00022578"/>
    </source>
</evidence>
<keyword evidence="3" id="KW-0815">Transposition</keyword>
<comment type="function">
    <text evidence="1">Absolutely required for transposition of IS1.</text>
</comment>
<accession>A0A6H1U2R4</accession>
<comment type="similarity">
    <text evidence="2">Belongs to the transposase 27 family.</text>
</comment>
<dbReference type="RefSeq" id="WP_168568599.1">
    <property type="nucleotide sequence ID" value="NZ_CP051167.1"/>
</dbReference>